<evidence type="ECO:0000259" key="3">
    <source>
        <dbReference type="Pfam" id="PF25583"/>
    </source>
</evidence>
<sequence length="343" mass="35788">MTAVDQVARLLALTPYLQARPNAPLPEVAAHFGVSPAQLRADLGVLYMCGLPGLLPGDLIEIDMEAVDGRGVINLSNADYLARPMRFTPAEVAPLIIGLDLVRGLAGPGVVEAVDSALAKLRVVAGESAAGAERLSVAVEGADSPVRATLAAAIAAGRRVELTYDADSRAERTTREVDPAELSTRDGYAYLEAWSLTDPPGWRSFRLDRIVAARELGVPVEDHPDRPLATPDWAGALAGARRVRLRLSPQARWVAEYYTTEDVVEGPDGVLEVSLPVLDPAWLRRLLLQRGAEVTVLDPPAAAADAARAAAEALAAYAALGADPAGPAAGGDGPAGPVDGADD</sequence>
<dbReference type="PROSITE" id="PS52050">
    <property type="entry name" value="WYL"/>
    <property type="match status" value="1"/>
</dbReference>
<keyword evidence="4" id="KW-0647">Proteasome</keyword>
<dbReference type="InterPro" id="IPR057727">
    <property type="entry name" value="WCX_dom"/>
</dbReference>
<dbReference type="InterPro" id="IPR028349">
    <property type="entry name" value="PafC-like"/>
</dbReference>
<dbReference type="Pfam" id="PF13280">
    <property type="entry name" value="WYL"/>
    <property type="match status" value="1"/>
</dbReference>
<dbReference type="PIRSF" id="PIRSF016838">
    <property type="entry name" value="PafC"/>
    <property type="match status" value="1"/>
</dbReference>
<dbReference type="AlphaFoldDB" id="A0A7Z0DBQ1"/>
<dbReference type="Proteomes" id="UP000527616">
    <property type="component" value="Unassembled WGS sequence"/>
</dbReference>
<accession>A0A7Z0DBQ1</accession>
<organism evidence="4 5">
    <name type="scientific">Naumannella cuiyingiana</name>
    <dbReference type="NCBI Taxonomy" id="1347891"/>
    <lineage>
        <taxon>Bacteria</taxon>
        <taxon>Bacillati</taxon>
        <taxon>Actinomycetota</taxon>
        <taxon>Actinomycetes</taxon>
        <taxon>Propionibacteriales</taxon>
        <taxon>Propionibacteriaceae</taxon>
        <taxon>Naumannella</taxon>
    </lineage>
</organism>
<protein>
    <submittedName>
        <fullName evidence="4">Proteasome accessory factor C</fullName>
    </submittedName>
</protein>
<name>A0A7Z0DBQ1_9ACTN</name>
<dbReference type="RefSeq" id="WP_179446097.1">
    <property type="nucleotide sequence ID" value="NZ_JACBZS010000001.1"/>
</dbReference>
<reference evidence="4 5" key="1">
    <citation type="submission" date="2020-07" db="EMBL/GenBank/DDBJ databases">
        <title>Sequencing the genomes of 1000 actinobacteria strains.</title>
        <authorList>
            <person name="Klenk H.-P."/>
        </authorList>
    </citation>
    <scope>NUCLEOTIDE SEQUENCE [LARGE SCALE GENOMIC DNA]</scope>
    <source>
        <strain evidence="4 5">DSM 103164</strain>
    </source>
</reference>
<dbReference type="InterPro" id="IPR051534">
    <property type="entry name" value="CBASS_pafABC_assoc_protein"/>
</dbReference>
<keyword evidence="5" id="KW-1185">Reference proteome</keyword>
<dbReference type="Pfam" id="PF25583">
    <property type="entry name" value="WCX"/>
    <property type="match status" value="1"/>
</dbReference>
<evidence type="ECO:0000313" key="4">
    <source>
        <dbReference type="EMBL" id="NYI72432.1"/>
    </source>
</evidence>
<dbReference type="InterPro" id="IPR043839">
    <property type="entry name" value="PafC_HTH"/>
</dbReference>
<gene>
    <name evidence="4" type="ORF">GGQ54_002992</name>
</gene>
<dbReference type="InterPro" id="IPR026881">
    <property type="entry name" value="WYL_dom"/>
</dbReference>
<dbReference type="Pfam" id="PF19187">
    <property type="entry name" value="HTH_PafC"/>
    <property type="match status" value="1"/>
</dbReference>
<dbReference type="PANTHER" id="PTHR34580:SF1">
    <property type="entry name" value="PROTEIN PAFC"/>
    <property type="match status" value="1"/>
</dbReference>
<dbReference type="PANTHER" id="PTHR34580">
    <property type="match status" value="1"/>
</dbReference>
<feature type="domain" description="WYL" evidence="1">
    <location>
        <begin position="148"/>
        <end position="214"/>
    </location>
</feature>
<proteinExistence type="predicted"/>
<feature type="domain" description="PafC HTH" evidence="2">
    <location>
        <begin position="5"/>
        <end position="122"/>
    </location>
</feature>
<feature type="domain" description="WCX" evidence="3">
    <location>
        <begin position="241"/>
        <end position="314"/>
    </location>
</feature>
<dbReference type="EMBL" id="JACBZS010000001">
    <property type="protein sequence ID" value="NYI72432.1"/>
    <property type="molecule type" value="Genomic_DNA"/>
</dbReference>
<dbReference type="GO" id="GO:0000502">
    <property type="term" value="C:proteasome complex"/>
    <property type="evidence" value="ECO:0007669"/>
    <property type="project" value="UniProtKB-KW"/>
</dbReference>
<evidence type="ECO:0000259" key="2">
    <source>
        <dbReference type="Pfam" id="PF19187"/>
    </source>
</evidence>
<evidence type="ECO:0000313" key="5">
    <source>
        <dbReference type="Proteomes" id="UP000527616"/>
    </source>
</evidence>
<evidence type="ECO:0000259" key="1">
    <source>
        <dbReference type="Pfam" id="PF13280"/>
    </source>
</evidence>
<comment type="caution">
    <text evidence="4">The sequence shown here is derived from an EMBL/GenBank/DDBJ whole genome shotgun (WGS) entry which is preliminary data.</text>
</comment>